<evidence type="ECO:0000313" key="3">
    <source>
        <dbReference type="EMBL" id="CAL5132980.1"/>
    </source>
</evidence>
<feature type="region of interest" description="Disordered" evidence="1">
    <location>
        <begin position="396"/>
        <end position="427"/>
    </location>
</feature>
<feature type="compositionally biased region" description="Basic and acidic residues" evidence="1">
    <location>
        <begin position="205"/>
        <end position="220"/>
    </location>
</feature>
<feature type="compositionally biased region" description="Low complexity" evidence="1">
    <location>
        <begin position="1200"/>
        <end position="1226"/>
    </location>
</feature>
<dbReference type="SUPFAM" id="SSF48065">
    <property type="entry name" value="DBL homology domain (DH-domain)"/>
    <property type="match status" value="1"/>
</dbReference>
<dbReference type="SMART" id="SM00325">
    <property type="entry name" value="RhoGEF"/>
    <property type="match status" value="1"/>
</dbReference>
<dbReference type="InterPro" id="IPR051092">
    <property type="entry name" value="FYVE_RhoGEF_PH"/>
</dbReference>
<feature type="compositionally biased region" description="Basic residues" evidence="1">
    <location>
        <begin position="1163"/>
        <end position="1179"/>
    </location>
</feature>
<dbReference type="GO" id="GO:0005737">
    <property type="term" value="C:cytoplasm"/>
    <property type="evidence" value="ECO:0007669"/>
    <property type="project" value="TreeGrafter"/>
</dbReference>
<dbReference type="PANTHER" id="PTHR12673">
    <property type="entry name" value="FACIOGENITAL DYSPLASIA PROTEIN"/>
    <property type="match status" value="1"/>
</dbReference>
<feature type="compositionally biased region" description="Basic and acidic residues" evidence="1">
    <location>
        <begin position="1026"/>
        <end position="1046"/>
    </location>
</feature>
<feature type="compositionally biased region" description="Polar residues" evidence="1">
    <location>
        <begin position="408"/>
        <end position="425"/>
    </location>
</feature>
<dbReference type="InterPro" id="IPR000219">
    <property type="entry name" value="DH_dom"/>
</dbReference>
<dbReference type="GO" id="GO:0005085">
    <property type="term" value="F:guanyl-nucleotide exchange factor activity"/>
    <property type="evidence" value="ECO:0007669"/>
    <property type="project" value="InterPro"/>
</dbReference>
<feature type="domain" description="DH" evidence="2">
    <location>
        <begin position="433"/>
        <end position="662"/>
    </location>
</feature>
<dbReference type="InterPro" id="IPR035899">
    <property type="entry name" value="DBL_dom_sf"/>
</dbReference>
<feature type="compositionally biased region" description="Acidic residues" evidence="1">
    <location>
        <begin position="1079"/>
        <end position="1090"/>
    </location>
</feature>
<feature type="region of interest" description="Disordered" evidence="1">
    <location>
        <begin position="1163"/>
        <end position="1234"/>
    </location>
</feature>
<feature type="compositionally biased region" description="Polar residues" evidence="1">
    <location>
        <begin position="771"/>
        <end position="794"/>
    </location>
</feature>
<comment type="caution">
    <text evidence="3">The sequence shown here is derived from an EMBL/GenBank/DDBJ whole genome shotgun (WGS) entry which is preliminary data.</text>
</comment>
<evidence type="ECO:0000313" key="4">
    <source>
        <dbReference type="Proteomes" id="UP001497525"/>
    </source>
</evidence>
<reference evidence="3" key="1">
    <citation type="submission" date="2024-06" db="EMBL/GenBank/DDBJ databases">
        <authorList>
            <person name="Liu X."/>
            <person name="Lenzi L."/>
            <person name="Haldenby T S."/>
            <person name="Uol C."/>
        </authorList>
    </citation>
    <scope>NUCLEOTIDE SEQUENCE</scope>
</reference>
<dbReference type="PROSITE" id="PS50010">
    <property type="entry name" value="DH_2"/>
    <property type="match status" value="1"/>
</dbReference>
<organism evidence="3 4">
    <name type="scientific">Calicophoron daubneyi</name>
    <name type="common">Rumen fluke</name>
    <name type="synonym">Paramphistomum daubneyi</name>
    <dbReference type="NCBI Taxonomy" id="300641"/>
    <lineage>
        <taxon>Eukaryota</taxon>
        <taxon>Metazoa</taxon>
        <taxon>Spiralia</taxon>
        <taxon>Lophotrochozoa</taxon>
        <taxon>Platyhelminthes</taxon>
        <taxon>Trematoda</taxon>
        <taxon>Digenea</taxon>
        <taxon>Plagiorchiida</taxon>
        <taxon>Pronocephalata</taxon>
        <taxon>Paramphistomoidea</taxon>
        <taxon>Paramphistomidae</taxon>
        <taxon>Calicophoron</taxon>
    </lineage>
</organism>
<feature type="compositionally biased region" description="Basic and acidic residues" evidence="1">
    <location>
        <begin position="1058"/>
        <end position="1075"/>
    </location>
</feature>
<evidence type="ECO:0000256" key="1">
    <source>
        <dbReference type="SAM" id="MobiDB-lite"/>
    </source>
</evidence>
<feature type="region of interest" description="Disordered" evidence="1">
    <location>
        <begin position="766"/>
        <end position="824"/>
    </location>
</feature>
<dbReference type="EMBL" id="CAXLJL010000145">
    <property type="protein sequence ID" value="CAL5132981.1"/>
    <property type="molecule type" value="Genomic_DNA"/>
</dbReference>
<dbReference type="PANTHER" id="PTHR12673:SF159">
    <property type="entry name" value="LD03170P"/>
    <property type="match status" value="1"/>
</dbReference>
<feature type="region of interest" description="Disordered" evidence="1">
    <location>
        <begin position="1011"/>
        <end position="1150"/>
    </location>
</feature>
<dbReference type="Pfam" id="PF00621">
    <property type="entry name" value="RhoGEF"/>
    <property type="match status" value="1"/>
</dbReference>
<protein>
    <recommendedName>
        <fullName evidence="2">DH domain-containing protein</fullName>
    </recommendedName>
</protein>
<gene>
    <name evidence="3" type="ORF">CDAUBV1_LOCUS6277</name>
</gene>
<evidence type="ECO:0000259" key="2">
    <source>
        <dbReference type="PROSITE" id="PS50010"/>
    </source>
</evidence>
<accession>A0AAV2T764</accession>
<dbReference type="EMBL" id="CAXLJL010000145">
    <property type="protein sequence ID" value="CAL5132980.1"/>
    <property type="molecule type" value="Genomic_DNA"/>
</dbReference>
<feature type="region of interest" description="Disordered" evidence="1">
    <location>
        <begin position="172"/>
        <end position="228"/>
    </location>
</feature>
<name>A0AAV2T764_CALDB</name>
<dbReference type="Proteomes" id="UP001497525">
    <property type="component" value="Unassembled WGS sequence"/>
</dbReference>
<sequence>MLEPRLPCATPVLWTGSVVTQFTHIGSTQPDHAMYTDGLNSKFPRSEHNNTNYGPAGLRETAPDLFHQLSSLQHQVRTLKRNELLMARRLSRVERQRQLVLAISQDQSTTAISAQRKVLPNMLTPTLVSPTSPSDSVALPLSLTCSMDGISESSKESTVIASTTGLGVQSENRKRFLRQKRHSTRRENGHRSQFHIKVDSTPQHSRPEKCTHPERIKKPSDQPPVGQPVRCRATCWASARTDSDVSSIAGDSDETRVQKSPESIGNRLKLENPMLLEEAGGDHETILCSPSSDIVDLERSDLPLSLSATSAPKTAYTPKIQEYEPTFVLNRLVSPQRAEYIATPSVVAIQGQLEKNIPNSKDRVEYAHPDGPNEATCTHLSPISTSAAAESTVIIKPTSLTDEKGTGLEQSSSFQRQNEQTSPSNETERIKEVIRRILEELVATERSYCHSLFVFSEVVAKTVCTKGGVSLKELRSLFPRSLPELYAMHMNILQKMERGMQGKASVLNYLHGRHSAGQDDVPFLVLLQILANHQPPSTRQLVLDGELTKQRGDNAVKLENHSFSTVEKTVTNKCSSAQPNSPFFMIYKQYLTEFTVAIVTMRKLLRQSSKFRQTLKRLRKHPDCDGFDFSAFLLAPVQRLPRYLLLVKQLTRQFRKLCSRPDVFVGNLRSSDALALSVYAESQLHAMLVYLDSQLAGHLQSPGVRPSRSAINRTKTVSDDPKYAASLTKRARPHITVTCTNAQSSTTEQCSKGLWPRVRRAFSEKHCGQPDLSSEASSNTENNHAPNCSVSPKTISEEHSVLHQTAEVEDNPNPPKESPEKHESTPLLVPEFVAPEILNSCTNRNGQSCRSHATVSCEQINMADEPYNSPDLNDVCGLQSTGRPAIRSQTMPSIRKNSLAKGVTCAIQLPSGTDRNRIISETPISVQVSEGTSPIIMVKDSEQPSQKTTVTRGSHGLSRAQTVSFSLCSASNSLNTLSVGNQNFVSSFQHSVESIGDNTESVKKLCITSPNYVDLRPTGDSDEDDGRSPEDLQRLGPKDLGQEKNLRSVISQNTNSDDEGRNSECQRNKSLERIGLEYQNEDDYWEEPVGDQDSNVEGLDNDGDDYERAFRQAGTTTPEEESSGADQKSIPNLNRKRGLNTNDGSAKSSSSWKFSLKRLFRRKPARKNKEYKRNRKKNRSSATSSEDRFDHIQHSPIVINNTANVNTTANTTQTTSSTLDDSVDQTPNCPSGQQPFEFGDVLRVPASEGVSRNQQPKFECTDGENCATDTRLPSTGESNVVDGGLDAALDCASLGDYVFLDETGNPCFDI</sequence>
<dbReference type="Gene3D" id="1.20.900.10">
    <property type="entry name" value="Dbl homology (DH) domain"/>
    <property type="match status" value="1"/>
</dbReference>
<proteinExistence type="predicted"/>
<feature type="compositionally biased region" description="Basic residues" evidence="1">
    <location>
        <begin position="175"/>
        <end position="184"/>
    </location>
</feature>